<dbReference type="AlphaFoldDB" id="A0AAN9L4V5"/>
<protein>
    <submittedName>
        <fullName evidence="1">Uncharacterized protein</fullName>
    </submittedName>
</protein>
<evidence type="ECO:0000313" key="1">
    <source>
        <dbReference type="EMBL" id="KAK7329041.1"/>
    </source>
</evidence>
<evidence type="ECO:0000313" key="2">
    <source>
        <dbReference type="Proteomes" id="UP001367508"/>
    </source>
</evidence>
<dbReference type="EMBL" id="JAYMYQ010000005">
    <property type="protein sequence ID" value="KAK7329041.1"/>
    <property type="molecule type" value="Genomic_DNA"/>
</dbReference>
<comment type="caution">
    <text evidence="1">The sequence shown here is derived from an EMBL/GenBank/DDBJ whole genome shotgun (WGS) entry which is preliminary data.</text>
</comment>
<reference evidence="1 2" key="1">
    <citation type="submission" date="2024-01" db="EMBL/GenBank/DDBJ databases">
        <title>The genomes of 5 underutilized Papilionoideae crops provide insights into root nodulation and disease resistanc.</title>
        <authorList>
            <person name="Jiang F."/>
        </authorList>
    </citation>
    <scope>NUCLEOTIDE SEQUENCE [LARGE SCALE GENOMIC DNA]</scope>
    <source>
        <strain evidence="1">LVBAO_FW01</strain>
        <tissue evidence="1">Leaves</tissue>
    </source>
</reference>
<sequence length="106" mass="11743">MAHLLSLFASCGLQSPFDDCISQTNLSSSPCLIHKPTNENLHSSTLSPANPTCLFCYDQVDISIIWTIELTTRANWKDFMARSYTLLFDGVTGSFDSSMQVDCNVL</sequence>
<name>A0AAN9L4V5_CANGL</name>
<accession>A0AAN9L4V5</accession>
<gene>
    <name evidence="1" type="ORF">VNO77_23186</name>
</gene>
<dbReference type="Proteomes" id="UP001367508">
    <property type="component" value="Unassembled WGS sequence"/>
</dbReference>
<proteinExistence type="predicted"/>
<organism evidence="1 2">
    <name type="scientific">Canavalia gladiata</name>
    <name type="common">Sword bean</name>
    <name type="synonym">Dolichos gladiatus</name>
    <dbReference type="NCBI Taxonomy" id="3824"/>
    <lineage>
        <taxon>Eukaryota</taxon>
        <taxon>Viridiplantae</taxon>
        <taxon>Streptophyta</taxon>
        <taxon>Embryophyta</taxon>
        <taxon>Tracheophyta</taxon>
        <taxon>Spermatophyta</taxon>
        <taxon>Magnoliopsida</taxon>
        <taxon>eudicotyledons</taxon>
        <taxon>Gunneridae</taxon>
        <taxon>Pentapetalae</taxon>
        <taxon>rosids</taxon>
        <taxon>fabids</taxon>
        <taxon>Fabales</taxon>
        <taxon>Fabaceae</taxon>
        <taxon>Papilionoideae</taxon>
        <taxon>50 kb inversion clade</taxon>
        <taxon>NPAAA clade</taxon>
        <taxon>indigoferoid/millettioid clade</taxon>
        <taxon>Phaseoleae</taxon>
        <taxon>Canavalia</taxon>
    </lineage>
</organism>
<keyword evidence="2" id="KW-1185">Reference proteome</keyword>